<accession>A0ABD8A6W2</accession>
<evidence type="ECO:0000256" key="3">
    <source>
        <dbReference type="ARBA" id="ARBA00022801"/>
    </source>
</evidence>
<proteinExistence type="predicted"/>
<reference evidence="6 7" key="1">
    <citation type="submission" date="2023-10" db="EMBL/GenBank/DDBJ databases">
        <title>The complete genome sequence of Methanoculleus palmolei DSM 4273.</title>
        <authorList>
            <person name="Lai S.-J."/>
            <person name="You Y.-T."/>
            <person name="Chen S.-C."/>
        </authorList>
    </citation>
    <scope>NUCLEOTIDE SEQUENCE [LARGE SCALE GENOMIC DNA]</scope>
    <source>
        <strain evidence="6 7">DSM 4273</strain>
    </source>
</reference>
<dbReference type="PANTHER" id="PTHR37326">
    <property type="entry name" value="BLL3975 PROTEIN"/>
    <property type="match status" value="1"/>
</dbReference>
<evidence type="ECO:0000313" key="6">
    <source>
        <dbReference type="EMBL" id="WOX55259.1"/>
    </source>
</evidence>
<keyword evidence="2" id="KW-0479">Metal-binding</keyword>
<protein>
    <submittedName>
        <fullName evidence="6">M14 family metallopeptidase</fullName>
    </submittedName>
</protein>
<dbReference type="CDD" id="cd06254">
    <property type="entry name" value="M14_ASTE_ASPA-like"/>
    <property type="match status" value="1"/>
</dbReference>
<comment type="cofactor">
    <cofactor evidence="1">
        <name>Zn(2+)</name>
        <dbReference type="ChEBI" id="CHEBI:29105"/>
    </cofactor>
</comment>
<organism evidence="6 7">
    <name type="scientific">Methanoculleus palmolei</name>
    <dbReference type="NCBI Taxonomy" id="72612"/>
    <lineage>
        <taxon>Archaea</taxon>
        <taxon>Methanobacteriati</taxon>
        <taxon>Methanobacteriota</taxon>
        <taxon>Stenosarchaea group</taxon>
        <taxon>Methanomicrobia</taxon>
        <taxon>Methanomicrobiales</taxon>
        <taxon>Methanomicrobiaceae</taxon>
        <taxon>Methanoculleus</taxon>
    </lineage>
</organism>
<dbReference type="Proteomes" id="UP001626603">
    <property type="component" value="Chromosome"/>
</dbReference>
<keyword evidence="4" id="KW-0862">Zinc</keyword>
<dbReference type="SUPFAM" id="SSF53187">
    <property type="entry name" value="Zn-dependent exopeptidases"/>
    <property type="match status" value="1"/>
</dbReference>
<dbReference type="EMBL" id="CP137641">
    <property type="protein sequence ID" value="WOX55259.1"/>
    <property type="molecule type" value="Genomic_DNA"/>
</dbReference>
<dbReference type="PANTHER" id="PTHR37326:SF1">
    <property type="entry name" value="BLL3975 PROTEIN"/>
    <property type="match status" value="1"/>
</dbReference>
<dbReference type="AlphaFoldDB" id="A0ABD8A6W2"/>
<dbReference type="GO" id="GO:0016787">
    <property type="term" value="F:hydrolase activity"/>
    <property type="evidence" value="ECO:0007669"/>
    <property type="project" value="UniProtKB-KW"/>
</dbReference>
<name>A0ABD8A6W2_9EURY</name>
<dbReference type="InterPro" id="IPR055438">
    <property type="entry name" value="AstE_AspA_cat"/>
</dbReference>
<dbReference type="PIRSF" id="PIRSF039012">
    <property type="entry name" value="ASP"/>
    <property type="match status" value="1"/>
</dbReference>
<evidence type="ECO:0000256" key="1">
    <source>
        <dbReference type="ARBA" id="ARBA00001947"/>
    </source>
</evidence>
<evidence type="ECO:0000256" key="4">
    <source>
        <dbReference type="ARBA" id="ARBA00022833"/>
    </source>
</evidence>
<evidence type="ECO:0000256" key="2">
    <source>
        <dbReference type="ARBA" id="ARBA00022723"/>
    </source>
</evidence>
<dbReference type="Gene3D" id="3.40.630.10">
    <property type="entry name" value="Zn peptidases"/>
    <property type="match status" value="1"/>
</dbReference>
<sequence length="313" mass="33099">MMLPELRTRPGDKVAREVTVDAGVTLPVTVIHGEREGKTMLVTAGIHGGEYLGIRAATLLAATLTPRDVAGRVVVLHCCNPGAFFAHRAFVVPEDGKNLNAVFPGDPEGSLAERIAHVIATAFIPVADVHVDIHCGDIPETLVSHVYYSDSADPAVNEASREMALASGADYAVPARGMKGPSHVACQRGIPSVLIERGASGLWSEEEAQRYVRQLRGVLAHCGLIDPEEALPRPRVIAHAFSLTAPKSGCWLPRVEPGDYVGAGEELGTISDFFGNVLETVVAAHEGVVLYMTSSLSVNEGGPLITCGSGDRE</sequence>
<keyword evidence="3" id="KW-0378">Hydrolase</keyword>
<dbReference type="InterPro" id="IPR043795">
    <property type="entry name" value="N-alpha-Ac-DABA-like"/>
</dbReference>
<keyword evidence="7" id="KW-1185">Reference proteome</keyword>
<gene>
    <name evidence="6" type="ORF">R6Y95_07245</name>
</gene>
<dbReference type="GO" id="GO:0046872">
    <property type="term" value="F:metal ion binding"/>
    <property type="evidence" value="ECO:0007669"/>
    <property type="project" value="UniProtKB-KW"/>
</dbReference>
<evidence type="ECO:0000259" key="5">
    <source>
        <dbReference type="Pfam" id="PF24827"/>
    </source>
</evidence>
<evidence type="ECO:0000313" key="7">
    <source>
        <dbReference type="Proteomes" id="UP001626603"/>
    </source>
</evidence>
<dbReference type="InterPro" id="IPR053138">
    <property type="entry name" value="N-alpha-Ac-DABA_deacetylase"/>
</dbReference>
<feature type="domain" description="Succinylglutamate desuccinylase/Aspartoacylase catalytic" evidence="5">
    <location>
        <begin position="37"/>
        <end position="221"/>
    </location>
</feature>
<dbReference type="Pfam" id="PF24827">
    <property type="entry name" value="AstE_AspA_cat"/>
    <property type="match status" value="1"/>
</dbReference>